<evidence type="ECO:0000313" key="1">
    <source>
        <dbReference type="EMBL" id="MBV7390814.1"/>
    </source>
</evidence>
<reference evidence="1 2" key="1">
    <citation type="submission" date="2021-06" db="EMBL/GenBank/DDBJ databases">
        <title>Enterococcus alishanensis sp. nov., a novel lactic acid bacterium isolated from fresh coffee beans.</title>
        <authorList>
            <person name="Chen Y.-S."/>
        </authorList>
    </citation>
    <scope>NUCLEOTIDE SEQUENCE [LARGE SCALE GENOMIC DNA]</scope>
    <source>
        <strain evidence="1 2">ALS3</strain>
    </source>
</reference>
<accession>A0ABS6TD02</accession>
<protein>
    <submittedName>
        <fullName evidence="1">Uncharacterized protein</fullName>
    </submittedName>
</protein>
<keyword evidence="2" id="KW-1185">Reference proteome</keyword>
<name>A0ABS6TD02_9ENTE</name>
<organism evidence="1 2">
    <name type="scientific">Enterococcus alishanensis</name>
    <dbReference type="NCBI Taxonomy" id="1303817"/>
    <lineage>
        <taxon>Bacteria</taxon>
        <taxon>Bacillati</taxon>
        <taxon>Bacillota</taxon>
        <taxon>Bacilli</taxon>
        <taxon>Lactobacillales</taxon>
        <taxon>Enterococcaceae</taxon>
        <taxon>Enterococcus</taxon>
    </lineage>
</organism>
<proteinExistence type="predicted"/>
<evidence type="ECO:0000313" key="2">
    <source>
        <dbReference type="Proteomes" id="UP000774130"/>
    </source>
</evidence>
<sequence>MKTYQGIVTKIKIIRFDSQPLVYFRIDQQDFLIAHHSLNFLADVSIDSHIAVAFTTNKKHQRIVRKYGVIGQTQLMQDFKNLSYSGV</sequence>
<dbReference type="Proteomes" id="UP000774130">
    <property type="component" value="Unassembled WGS sequence"/>
</dbReference>
<dbReference type="EMBL" id="JAHUZB010000003">
    <property type="protein sequence ID" value="MBV7390814.1"/>
    <property type="molecule type" value="Genomic_DNA"/>
</dbReference>
<comment type="caution">
    <text evidence="1">The sequence shown here is derived from an EMBL/GenBank/DDBJ whole genome shotgun (WGS) entry which is preliminary data.</text>
</comment>
<dbReference type="RefSeq" id="WP_218325864.1">
    <property type="nucleotide sequence ID" value="NZ_JAHUZB010000003.1"/>
</dbReference>
<gene>
    <name evidence="1" type="ORF">KUA55_08990</name>
</gene>